<gene>
    <name evidence="7" type="ORF">PHYPO_G00088580</name>
</gene>
<keyword evidence="2 4" id="KW-1015">Disulfide bond</keyword>
<feature type="domain" description="VWFD" evidence="6">
    <location>
        <begin position="191"/>
        <end position="367"/>
    </location>
</feature>
<dbReference type="GO" id="GO:0005615">
    <property type="term" value="C:extracellular space"/>
    <property type="evidence" value="ECO:0007669"/>
    <property type="project" value="TreeGrafter"/>
</dbReference>
<evidence type="ECO:0000259" key="5">
    <source>
        <dbReference type="PROSITE" id="PS01225"/>
    </source>
</evidence>
<dbReference type="SMART" id="SM00214">
    <property type="entry name" value="VWC"/>
    <property type="match status" value="3"/>
</dbReference>
<organism evidence="7 8">
    <name type="scientific">Pangasianodon hypophthalmus</name>
    <name type="common">Striped catfish</name>
    <name type="synonym">Helicophagus hypophthalmus</name>
    <dbReference type="NCBI Taxonomy" id="310915"/>
    <lineage>
        <taxon>Eukaryota</taxon>
        <taxon>Metazoa</taxon>
        <taxon>Chordata</taxon>
        <taxon>Craniata</taxon>
        <taxon>Vertebrata</taxon>
        <taxon>Euteleostomi</taxon>
        <taxon>Actinopterygii</taxon>
        <taxon>Neopterygii</taxon>
        <taxon>Teleostei</taxon>
        <taxon>Ostariophysi</taxon>
        <taxon>Siluriformes</taxon>
        <taxon>Pangasiidae</taxon>
        <taxon>Pangasianodon</taxon>
    </lineage>
</organism>
<dbReference type="SUPFAM" id="SSF57603">
    <property type="entry name" value="FnI-like domain"/>
    <property type="match status" value="1"/>
</dbReference>
<evidence type="ECO:0000256" key="3">
    <source>
        <dbReference type="ARBA" id="ARBA00023180"/>
    </source>
</evidence>
<dbReference type="InterPro" id="IPR050780">
    <property type="entry name" value="Mucin_vWF_Thrombospondin_sf"/>
</dbReference>
<dbReference type="InterPro" id="IPR001007">
    <property type="entry name" value="VWF_dom"/>
</dbReference>
<keyword evidence="3" id="KW-0325">Glycoprotein</keyword>
<dbReference type="SMART" id="SM00832">
    <property type="entry name" value="C8"/>
    <property type="match status" value="3"/>
</dbReference>
<dbReference type="PANTHER" id="PTHR11339">
    <property type="entry name" value="EXTRACELLULAR MATRIX GLYCOPROTEIN RELATED"/>
    <property type="match status" value="1"/>
</dbReference>
<comment type="caution">
    <text evidence="7">The sequence shown here is derived from an EMBL/GenBank/DDBJ whole genome shotgun (WGS) entry which is preliminary data.</text>
</comment>
<dbReference type="PANTHER" id="PTHR11339:SF408">
    <property type="entry name" value="MUCIN-5B"/>
    <property type="match status" value="1"/>
</dbReference>
<comment type="caution">
    <text evidence="4">Lacks conserved residue(s) required for the propagation of feature annotation.</text>
</comment>
<dbReference type="SUPFAM" id="SSF57567">
    <property type="entry name" value="Serine protease inhibitors"/>
    <property type="match status" value="2"/>
</dbReference>
<keyword evidence="1" id="KW-0677">Repeat</keyword>
<feature type="domain" description="CTCK" evidence="5">
    <location>
        <begin position="1024"/>
        <end position="1111"/>
    </location>
</feature>
<dbReference type="Pfam" id="PF00094">
    <property type="entry name" value="VWD"/>
    <property type="match status" value="2"/>
</dbReference>
<dbReference type="GO" id="GO:0031012">
    <property type="term" value="C:extracellular matrix"/>
    <property type="evidence" value="ECO:0007669"/>
    <property type="project" value="TreeGrafter"/>
</dbReference>
<dbReference type="InterPro" id="IPR036084">
    <property type="entry name" value="Ser_inhib-like_sf"/>
</dbReference>
<evidence type="ECO:0000256" key="2">
    <source>
        <dbReference type="ARBA" id="ARBA00023157"/>
    </source>
</evidence>
<dbReference type="SMART" id="SM00041">
    <property type="entry name" value="CT"/>
    <property type="match status" value="1"/>
</dbReference>
<dbReference type="PROSITE" id="PS51233">
    <property type="entry name" value="VWFD"/>
    <property type="match status" value="2"/>
</dbReference>
<evidence type="ECO:0000256" key="1">
    <source>
        <dbReference type="ARBA" id="ARBA00022737"/>
    </source>
</evidence>
<evidence type="ECO:0008006" key="9">
    <source>
        <dbReference type="Google" id="ProtNLM"/>
    </source>
</evidence>
<feature type="domain" description="VWFD" evidence="6">
    <location>
        <begin position="567"/>
        <end position="747"/>
    </location>
</feature>
<name>A0A5N5LHB8_PANHP</name>
<evidence type="ECO:0000313" key="8">
    <source>
        <dbReference type="Proteomes" id="UP000327468"/>
    </source>
</evidence>
<dbReference type="InterPro" id="IPR014853">
    <property type="entry name" value="VWF/SSPO/ZAN-like_Cys-rich_dom"/>
</dbReference>
<dbReference type="PROSITE" id="PS01225">
    <property type="entry name" value="CTCK_2"/>
    <property type="match status" value="1"/>
</dbReference>
<dbReference type="EMBL" id="VFJC01000019">
    <property type="protein sequence ID" value="KAB5542189.1"/>
    <property type="molecule type" value="Genomic_DNA"/>
</dbReference>
<dbReference type="Pfam" id="PF08742">
    <property type="entry name" value="C8"/>
    <property type="match status" value="3"/>
</dbReference>
<sequence>MGDCTPNNPHVCINTDNERFAKDKCSRLTNTSGVFAQCHDYVPVNTYFDACIQRTCQATSGLEERVCVGLGNYAKACASQGIEIGDWRTETACTPSCDSNLRFDYAMQACNRTCRSLSGPDPTCDMPDDPVEGCGCPSGTHLNTPLKCSPRALCHCKYPGGTTPPGPVVIDGRQCICRGGQWDCKGDPCPGVCEVFGNGQYKTFDSKWYRFDGHCQYTLVEDAGTKELFSIKAESVPCCDEVLTCSRSISVKLRDEKQNEVTLILRDMNVTEKLQEKSNFSAQSLYSVHTVGLYIIISVTELGISVIWDKQTRVKIELQTRWNGKVRGLCGNFDGKLMNDMLTSSSTVVFNTLEFGNSWKAAVPPCSDVTKELFPCEHHSYCATWAQRRCMILHSDTFKDCHIKVDPTPYYQACILESCSCDFEGKFLGFCTAAAAYADACTTQNVCIKWRTPDRCPVYCDYYNEEGTTTTVTTTTTKEPTTRPETPGVTLPATTPHIPECKDPQRNKSWPNGAQWTEGCSNNTCKGGVIQITPIICPTPVIPVCPRGTAKLVKDKQGCCMSRYCDCQCDVYGDPHYTTFEGQNFDFLENCTYILVEERISRHHLKISVDNYYCEPSASCVKGIILKYRNNTAILRVLPEKKPVVEVILNHVTIQPPYQAGGLRFESTGNMVYLYIEEIRSYISLSAKNTLQVNLAMEHFLNNTQGQCGVCGGASCIRRDGSVENKDCCDKTAYEWIEDDPLKPYCQQAPRHVTCSHEITPTPPISPTKIPPCMAPLCELLRHEVFNVCSSNIDVEKLVSNCKFDYCVAHNNATVCSPLERLADHCKKMGFCVAWRNLTKGICDITCPEGMIFNECRRTPSDFCHGGVRVPGTILDTMWSGCFCPDGQLLAEKHKEICVSECTNCKGPLGQPMPVGAIWESNCHMCTCSNQTLTEKCWPKPSATPPTCSPGSALISDCCNNQICVEKTCEYNGTKYKVGETWRDPHSPCLTFNCTREGTEIERRVCPQQFCSEDLRIWDEHHCCYSCNTTCGVRLSRMTVENCTQEVMLPTCEGNCASGSLWVRSGKGPQLQHNQVCCKERDYEIREVYLVCSGAPATKYTYKHITSCECQ</sequence>
<protein>
    <recommendedName>
        <fullName evidence="9">VWFD domain-containing protein</fullName>
    </recommendedName>
</protein>
<keyword evidence="8" id="KW-1185">Reference proteome</keyword>
<evidence type="ECO:0000259" key="6">
    <source>
        <dbReference type="PROSITE" id="PS51233"/>
    </source>
</evidence>
<evidence type="ECO:0000256" key="4">
    <source>
        <dbReference type="PROSITE-ProRule" id="PRU00039"/>
    </source>
</evidence>
<reference evidence="7 8" key="1">
    <citation type="submission" date="2019-06" db="EMBL/GenBank/DDBJ databases">
        <title>A chromosome-scale genome assembly of the striped catfish, Pangasianodon hypophthalmus.</title>
        <authorList>
            <person name="Wen M."/>
            <person name="Zahm M."/>
            <person name="Roques C."/>
            <person name="Cabau C."/>
            <person name="Klopp C."/>
            <person name="Donnadieu C."/>
            <person name="Jouanno E."/>
            <person name="Avarre J.-C."/>
            <person name="Campet M."/>
            <person name="Ha T.T.T."/>
            <person name="Dugue R."/>
            <person name="Lampietro C."/>
            <person name="Louis A."/>
            <person name="Herpin A."/>
            <person name="Echchiki A."/>
            <person name="Berthelot C."/>
            <person name="Parey E."/>
            <person name="Roest-Crollius H."/>
            <person name="Braasch I."/>
            <person name="Postlethwait J."/>
            <person name="Bobe J."/>
            <person name="Montfort J."/>
            <person name="Bouchez O."/>
            <person name="Begum T."/>
            <person name="Schartl M."/>
            <person name="Guiguen Y."/>
        </authorList>
    </citation>
    <scope>NUCLEOTIDE SEQUENCE [LARGE SCALE GENOMIC DNA]</scope>
    <source>
        <strain evidence="7 8">Indonesia</strain>
        <tissue evidence="7">Blood</tissue>
    </source>
</reference>
<dbReference type="SMART" id="SM00216">
    <property type="entry name" value="VWD"/>
    <property type="match status" value="2"/>
</dbReference>
<proteinExistence type="predicted"/>
<dbReference type="InterPro" id="IPR006207">
    <property type="entry name" value="Cys_knot_C"/>
</dbReference>
<dbReference type="Proteomes" id="UP000327468">
    <property type="component" value="Chromosome 18"/>
</dbReference>
<evidence type="ECO:0000313" key="7">
    <source>
        <dbReference type="EMBL" id="KAB5542189.1"/>
    </source>
</evidence>
<dbReference type="AlphaFoldDB" id="A0A5N5LHB8"/>
<accession>A0A5N5LHB8</accession>
<feature type="disulfide bond" evidence="4">
    <location>
        <begin position="1043"/>
        <end position="1092"/>
    </location>
</feature>
<dbReference type="InterPro" id="IPR001846">
    <property type="entry name" value="VWF_type-D"/>
</dbReference>